<reference evidence="1 2" key="1">
    <citation type="submission" date="2019-02" db="EMBL/GenBank/DDBJ databases">
        <title>Deep-cultivation of Planctomycetes and their phenomic and genomic characterization uncovers novel biology.</title>
        <authorList>
            <person name="Wiegand S."/>
            <person name="Jogler M."/>
            <person name="Boedeker C."/>
            <person name="Pinto D."/>
            <person name="Vollmers J."/>
            <person name="Rivas-Marin E."/>
            <person name="Kohn T."/>
            <person name="Peeters S.H."/>
            <person name="Heuer A."/>
            <person name="Rast P."/>
            <person name="Oberbeckmann S."/>
            <person name="Bunk B."/>
            <person name="Jeske O."/>
            <person name="Meyerdierks A."/>
            <person name="Storesund J.E."/>
            <person name="Kallscheuer N."/>
            <person name="Luecker S."/>
            <person name="Lage O.M."/>
            <person name="Pohl T."/>
            <person name="Merkel B.J."/>
            <person name="Hornburger P."/>
            <person name="Mueller R.-W."/>
            <person name="Bruemmer F."/>
            <person name="Labrenz M."/>
            <person name="Spormann A.M."/>
            <person name="Op Den Camp H."/>
            <person name="Overmann J."/>
            <person name="Amann R."/>
            <person name="Jetten M.S.M."/>
            <person name="Mascher T."/>
            <person name="Medema M.H."/>
            <person name="Devos D.P."/>
            <person name="Kaster A.-K."/>
            <person name="Ovreas L."/>
            <person name="Rohde M."/>
            <person name="Galperin M.Y."/>
            <person name="Jogler C."/>
        </authorList>
    </citation>
    <scope>NUCLEOTIDE SEQUENCE [LARGE SCALE GENOMIC DNA]</scope>
    <source>
        <strain evidence="1 2">CA54</strain>
    </source>
</reference>
<accession>A0A5C6BLD5</accession>
<dbReference type="AlphaFoldDB" id="A0A5C6BLD5"/>
<sequence>MARKKAEQVKADLLKGISRVGNAKFVAVLRDDVELIAPGSVKELEESGRGSGKKYLDVEVELWREVLQGKKALLAK</sequence>
<dbReference type="RefSeq" id="WP_146370275.1">
    <property type="nucleotide sequence ID" value="NZ_SJPP01000001.1"/>
</dbReference>
<gene>
    <name evidence="1" type="ORF">CA54_16840</name>
</gene>
<evidence type="ECO:0000313" key="1">
    <source>
        <dbReference type="EMBL" id="TWU12858.1"/>
    </source>
</evidence>
<name>A0A5C6BLD5_9PLAN</name>
<evidence type="ECO:0000313" key="2">
    <source>
        <dbReference type="Proteomes" id="UP000320735"/>
    </source>
</evidence>
<organism evidence="1 2">
    <name type="scientific">Symmachiella macrocystis</name>
    <dbReference type="NCBI Taxonomy" id="2527985"/>
    <lineage>
        <taxon>Bacteria</taxon>
        <taxon>Pseudomonadati</taxon>
        <taxon>Planctomycetota</taxon>
        <taxon>Planctomycetia</taxon>
        <taxon>Planctomycetales</taxon>
        <taxon>Planctomycetaceae</taxon>
        <taxon>Symmachiella</taxon>
    </lineage>
</organism>
<comment type="caution">
    <text evidence="1">The sequence shown here is derived from an EMBL/GenBank/DDBJ whole genome shotgun (WGS) entry which is preliminary data.</text>
</comment>
<proteinExistence type="predicted"/>
<dbReference type="EMBL" id="SJPP01000001">
    <property type="protein sequence ID" value="TWU12858.1"/>
    <property type="molecule type" value="Genomic_DNA"/>
</dbReference>
<dbReference type="Proteomes" id="UP000320735">
    <property type="component" value="Unassembled WGS sequence"/>
</dbReference>
<protein>
    <submittedName>
        <fullName evidence="1">Uncharacterized protein</fullName>
    </submittedName>
</protein>
<keyword evidence="2" id="KW-1185">Reference proteome</keyword>